<keyword evidence="5" id="KW-0175">Coiled coil</keyword>
<reference evidence="7" key="1">
    <citation type="submission" date="2023-02" db="EMBL/GenBank/DDBJ databases">
        <title>Genome of toxic invasive species Heracleum sosnowskyi carries increased number of genes despite the absence of recent whole-genome duplications.</title>
        <authorList>
            <person name="Schelkunov M."/>
            <person name="Shtratnikova V."/>
            <person name="Makarenko M."/>
            <person name="Klepikova A."/>
            <person name="Omelchenko D."/>
            <person name="Novikova G."/>
            <person name="Obukhova E."/>
            <person name="Bogdanov V."/>
            <person name="Penin A."/>
            <person name="Logacheva M."/>
        </authorList>
    </citation>
    <scope>NUCLEOTIDE SEQUENCE</scope>
    <source>
        <strain evidence="7">Hsosn_3</strain>
        <tissue evidence="7">Leaf</tissue>
    </source>
</reference>
<dbReference type="InterPro" id="IPR001841">
    <property type="entry name" value="Znf_RING"/>
</dbReference>
<evidence type="ECO:0000313" key="8">
    <source>
        <dbReference type="Proteomes" id="UP001237642"/>
    </source>
</evidence>
<accession>A0AAD8MNQ1</accession>
<evidence type="ECO:0000256" key="5">
    <source>
        <dbReference type="SAM" id="Coils"/>
    </source>
</evidence>
<gene>
    <name evidence="7" type="ORF">POM88_025302</name>
</gene>
<keyword evidence="1" id="KW-0479">Metal-binding</keyword>
<evidence type="ECO:0000256" key="3">
    <source>
        <dbReference type="ARBA" id="ARBA00022833"/>
    </source>
</evidence>
<dbReference type="EMBL" id="JAUIZM010000006">
    <property type="protein sequence ID" value="KAK1378558.1"/>
    <property type="molecule type" value="Genomic_DNA"/>
</dbReference>
<protein>
    <recommendedName>
        <fullName evidence="6">RING-type domain-containing protein</fullName>
    </recommendedName>
</protein>
<reference evidence="7" key="2">
    <citation type="submission" date="2023-05" db="EMBL/GenBank/DDBJ databases">
        <authorList>
            <person name="Schelkunov M.I."/>
        </authorList>
    </citation>
    <scope>NUCLEOTIDE SEQUENCE</scope>
    <source>
        <strain evidence="7">Hsosn_3</strain>
        <tissue evidence="7">Leaf</tissue>
    </source>
</reference>
<name>A0AAD8MNQ1_9APIA</name>
<sequence>MSANNKVSVASCRKRKCTHHPHTKELVHVFQTPCVDHKVSCGQNSQSFTCPLESDHYNPEDSHSFLLNNAHAPGEANVPLESFLRYQYQQLRETCQQHFENKYNNLLRHAEVGAATEFSNKDKELAHMQALLTDLKEKVASVGTKVDHLHEVIKNKDTEIASTKRKNVELEQKLVNYKSDARIWKEKIKKAELLMCNCTNSQRRHSACQFEEEDTASSIVERNLMEGAASCKVCGKGTAAVTMWPCRHLCICKKCDLPQKSTRCCPVCNLLSVRLEV</sequence>
<keyword evidence="3" id="KW-0862">Zinc</keyword>
<dbReference type="PANTHER" id="PTHR42647">
    <property type="entry name" value="SBP (S-RIBONUCLEASE BINDING PROTEIN) FAMILY PROTEIN"/>
    <property type="match status" value="1"/>
</dbReference>
<dbReference type="GO" id="GO:0008270">
    <property type="term" value="F:zinc ion binding"/>
    <property type="evidence" value="ECO:0007669"/>
    <property type="project" value="UniProtKB-KW"/>
</dbReference>
<evidence type="ECO:0000313" key="7">
    <source>
        <dbReference type="EMBL" id="KAK1378558.1"/>
    </source>
</evidence>
<keyword evidence="8" id="KW-1185">Reference proteome</keyword>
<evidence type="ECO:0000259" key="6">
    <source>
        <dbReference type="PROSITE" id="PS50089"/>
    </source>
</evidence>
<dbReference type="PROSITE" id="PS50089">
    <property type="entry name" value="ZF_RING_2"/>
    <property type="match status" value="1"/>
</dbReference>
<dbReference type="InterPro" id="IPR013083">
    <property type="entry name" value="Znf_RING/FYVE/PHD"/>
</dbReference>
<dbReference type="Proteomes" id="UP001237642">
    <property type="component" value="Unassembled WGS sequence"/>
</dbReference>
<evidence type="ECO:0000256" key="4">
    <source>
        <dbReference type="PROSITE-ProRule" id="PRU00175"/>
    </source>
</evidence>
<dbReference type="GO" id="GO:0004842">
    <property type="term" value="F:ubiquitin-protein transferase activity"/>
    <property type="evidence" value="ECO:0007669"/>
    <property type="project" value="TreeGrafter"/>
</dbReference>
<evidence type="ECO:0000256" key="1">
    <source>
        <dbReference type="ARBA" id="ARBA00022723"/>
    </source>
</evidence>
<feature type="domain" description="RING-type" evidence="6">
    <location>
        <begin position="231"/>
        <end position="269"/>
    </location>
</feature>
<organism evidence="7 8">
    <name type="scientific">Heracleum sosnowskyi</name>
    <dbReference type="NCBI Taxonomy" id="360622"/>
    <lineage>
        <taxon>Eukaryota</taxon>
        <taxon>Viridiplantae</taxon>
        <taxon>Streptophyta</taxon>
        <taxon>Embryophyta</taxon>
        <taxon>Tracheophyta</taxon>
        <taxon>Spermatophyta</taxon>
        <taxon>Magnoliopsida</taxon>
        <taxon>eudicotyledons</taxon>
        <taxon>Gunneridae</taxon>
        <taxon>Pentapetalae</taxon>
        <taxon>asterids</taxon>
        <taxon>campanulids</taxon>
        <taxon>Apiales</taxon>
        <taxon>Apiaceae</taxon>
        <taxon>Apioideae</taxon>
        <taxon>apioid superclade</taxon>
        <taxon>Tordylieae</taxon>
        <taxon>Tordyliinae</taxon>
        <taxon>Heracleum</taxon>
    </lineage>
</organism>
<dbReference type="AlphaFoldDB" id="A0AAD8MNQ1"/>
<comment type="caution">
    <text evidence="7">The sequence shown here is derived from an EMBL/GenBank/DDBJ whole genome shotgun (WGS) entry which is preliminary data.</text>
</comment>
<dbReference type="PANTHER" id="PTHR42647:SF5">
    <property type="entry name" value="SBP (S-RIBONUCLEASE BINDING PROTEIN) FAMILY PROTEIN"/>
    <property type="match status" value="1"/>
</dbReference>
<keyword evidence="2 4" id="KW-0863">Zinc-finger</keyword>
<dbReference type="Pfam" id="PF13920">
    <property type="entry name" value="zf-C3HC4_3"/>
    <property type="match status" value="1"/>
</dbReference>
<dbReference type="Gene3D" id="3.30.40.10">
    <property type="entry name" value="Zinc/RING finger domain, C3HC4 (zinc finger)"/>
    <property type="match status" value="1"/>
</dbReference>
<feature type="coiled-coil region" evidence="5">
    <location>
        <begin position="153"/>
        <end position="187"/>
    </location>
</feature>
<evidence type="ECO:0000256" key="2">
    <source>
        <dbReference type="ARBA" id="ARBA00022771"/>
    </source>
</evidence>
<proteinExistence type="predicted"/>